<dbReference type="EMBL" id="AC138197">
    <property type="protein sequence ID" value="AAX96091.1"/>
    <property type="molecule type" value="Genomic_DNA"/>
</dbReference>
<dbReference type="EMBL" id="CM000148">
    <property type="protein sequence ID" value="EAZ18020.1"/>
    <property type="molecule type" value="Genomic_DNA"/>
</dbReference>
<feature type="region of interest" description="Disordered" evidence="1">
    <location>
        <begin position="114"/>
        <end position="145"/>
    </location>
</feature>
<reference evidence="3" key="4">
    <citation type="submission" date="2006-11" db="EMBL/GenBank/DDBJ databases">
        <title>.</title>
        <authorList>
            <person name="Buell C."/>
            <person name="Yuan Q."/>
            <person name="Ouyang S."/>
            <person name="Liu J."/>
            <person name="Wang A."/>
            <person name="Maiti R."/>
            <person name="Lin H."/>
            <person name="Zhu W."/>
            <person name="Hamilton J."/>
            <person name="Jones K."/>
            <person name="Tallon L."/>
            <person name="Feldblyum T."/>
            <person name="Tsitrin T."/>
            <person name="Bera J."/>
            <person name="Kim M."/>
            <person name="Jin S."/>
            <person name="Fadrosh D."/>
            <person name="Vuong H."/>
            <person name="Overton II L."/>
            <person name="Reardon M."/>
            <person name="Weaver B."/>
            <person name="Johri S."/>
            <person name="Lewis M."/>
            <person name="Utterback T."/>
            <person name="Van Aken S."/>
            <person name="Wortman J."/>
            <person name="Haas B."/>
            <person name="Koo H."/>
            <person name="Zismann V."/>
            <person name="Hsiao J."/>
            <person name="Iobst S."/>
            <person name="de Vazeilles A."/>
            <person name="White O."/>
            <person name="Salzberg S."/>
            <person name="Fraser C."/>
        </authorList>
    </citation>
    <scope>NUCLEOTIDE SEQUENCE</scope>
</reference>
<name>A3CAA7_ORYSJ</name>
<dbReference type="Proteomes" id="UP000000763">
    <property type="component" value="Chromosome 11"/>
</dbReference>
<reference evidence="5" key="1">
    <citation type="journal article" date="2005" name="Nature">
        <title>The map-based sequence of the rice genome.</title>
        <authorList>
            <consortium name="International rice genome sequencing project (IRGSP)"/>
            <person name="Matsumoto T."/>
            <person name="Wu J."/>
            <person name="Kanamori H."/>
            <person name="Katayose Y."/>
            <person name="Fujisawa M."/>
            <person name="Namiki N."/>
            <person name="Mizuno H."/>
            <person name="Yamamoto K."/>
            <person name="Antonio B.A."/>
            <person name="Baba T."/>
            <person name="Sakata K."/>
            <person name="Nagamura Y."/>
            <person name="Aoki H."/>
            <person name="Arikawa K."/>
            <person name="Arita K."/>
            <person name="Bito T."/>
            <person name="Chiden Y."/>
            <person name="Fujitsuka N."/>
            <person name="Fukunaka R."/>
            <person name="Hamada M."/>
            <person name="Harada C."/>
            <person name="Hayashi A."/>
            <person name="Hijishita S."/>
            <person name="Honda M."/>
            <person name="Hosokawa S."/>
            <person name="Ichikawa Y."/>
            <person name="Idonuma A."/>
            <person name="Iijima M."/>
            <person name="Ikeda M."/>
            <person name="Ikeno M."/>
            <person name="Ito K."/>
            <person name="Ito S."/>
            <person name="Ito T."/>
            <person name="Ito Y."/>
            <person name="Ito Y."/>
            <person name="Iwabuchi A."/>
            <person name="Kamiya K."/>
            <person name="Karasawa W."/>
            <person name="Kurita K."/>
            <person name="Katagiri S."/>
            <person name="Kikuta A."/>
            <person name="Kobayashi H."/>
            <person name="Kobayashi N."/>
            <person name="Machita K."/>
            <person name="Maehara T."/>
            <person name="Masukawa M."/>
            <person name="Mizubayashi T."/>
            <person name="Mukai Y."/>
            <person name="Nagasaki H."/>
            <person name="Nagata Y."/>
            <person name="Naito S."/>
            <person name="Nakashima M."/>
            <person name="Nakama Y."/>
            <person name="Nakamichi Y."/>
            <person name="Nakamura M."/>
            <person name="Meguro A."/>
            <person name="Negishi M."/>
            <person name="Ohta I."/>
            <person name="Ohta T."/>
            <person name="Okamoto M."/>
            <person name="Ono N."/>
            <person name="Saji S."/>
            <person name="Sakaguchi M."/>
            <person name="Sakai K."/>
            <person name="Shibata M."/>
            <person name="Shimokawa T."/>
            <person name="Song J."/>
            <person name="Takazaki Y."/>
            <person name="Terasawa K."/>
            <person name="Tsugane M."/>
            <person name="Tsuji K."/>
            <person name="Ueda S."/>
            <person name="Waki K."/>
            <person name="Yamagata H."/>
            <person name="Yamamoto M."/>
            <person name="Yamamoto S."/>
            <person name="Yamane H."/>
            <person name="Yoshiki S."/>
            <person name="Yoshihara R."/>
            <person name="Yukawa K."/>
            <person name="Zhong H."/>
            <person name="Yano M."/>
            <person name="Yuan Q."/>
            <person name="Ouyang S."/>
            <person name="Liu J."/>
            <person name="Jones K.M."/>
            <person name="Gansberger K."/>
            <person name="Moffat K."/>
            <person name="Hill J."/>
            <person name="Bera J."/>
            <person name="Fadrosh D."/>
            <person name="Jin S."/>
            <person name="Johri S."/>
            <person name="Kim M."/>
            <person name="Overton L."/>
            <person name="Reardon M."/>
            <person name="Tsitrin T."/>
            <person name="Vuong H."/>
            <person name="Weaver B."/>
            <person name="Ciecko A."/>
            <person name="Tallon L."/>
            <person name="Jackson J."/>
            <person name="Pai G."/>
            <person name="Aken S.V."/>
            <person name="Utterback T."/>
            <person name="Reidmuller S."/>
            <person name="Feldblyum T."/>
            <person name="Hsiao J."/>
            <person name="Zismann V."/>
            <person name="Iobst S."/>
            <person name="de Vazeille A.R."/>
            <person name="Buell C.R."/>
            <person name="Ying K."/>
            <person name="Li Y."/>
            <person name="Lu T."/>
            <person name="Huang Y."/>
            <person name="Zhao Q."/>
            <person name="Feng Q."/>
            <person name="Zhang L."/>
            <person name="Zhu J."/>
            <person name="Weng Q."/>
            <person name="Mu J."/>
            <person name="Lu Y."/>
            <person name="Fan D."/>
            <person name="Liu Y."/>
            <person name="Guan J."/>
            <person name="Zhang Y."/>
            <person name="Yu S."/>
            <person name="Liu X."/>
            <person name="Zhang Y."/>
            <person name="Hong G."/>
            <person name="Han B."/>
            <person name="Choisne N."/>
            <person name="Demange N."/>
            <person name="Orjeda G."/>
            <person name="Samain S."/>
            <person name="Cattolico L."/>
            <person name="Pelletier E."/>
            <person name="Couloux A."/>
            <person name="Segurens B."/>
            <person name="Wincker P."/>
            <person name="D'Hont A."/>
            <person name="Scarpelli C."/>
            <person name="Weissenbach J."/>
            <person name="Salanoubat M."/>
            <person name="Quetier F."/>
            <person name="Yu Y."/>
            <person name="Kim H.R."/>
            <person name="Rambo T."/>
            <person name="Currie J."/>
            <person name="Collura K."/>
            <person name="Luo M."/>
            <person name="Yang T."/>
            <person name="Ammiraju J.S.S."/>
            <person name="Engler F."/>
            <person name="Soderlund C."/>
            <person name="Wing R.A."/>
            <person name="Palmer L.E."/>
            <person name="de la Bastide M."/>
            <person name="Spiegel L."/>
            <person name="Nascimento L."/>
            <person name="Zutavern T."/>
            <person name="O'Shaughnessy A."/>
            <person name="Dike S."/>
            <person name="Dedhia N."/>
            <person name="Preston R."/>
            <person name="Balija V."/>
            <person name="McCombie W.R."/>
            <person name="Chow T."/>
            <person name="Chen H."/>
            <person name="Chung M."/>
            <person name="Chen C."/>
            <person name="Shaw J."/>
            <person name="Wu H."/>
            <person name="Hsiao K."/>
            <person name="Chao Y."/>
            <person name="Chu M."/>
            <person name="Cheng C."/>
            <person name="Hour A."/>
            <person name="Lee P."/>
            <person name="Lin S."/>
            <person name="Lin Y."/>
            <person name="Liou J."/>
            <person name="Liu S."/>
            <person name="Hsing Y."/>
            <person name="Raghuvanshi S."/>
            <person name="Mohanty A."/>
            <person name="Bharti A.K."/>
            <person name="Gaur A."/>
            <person name="Gupta V."/>
            <person name="Kumar D."/>
            <person name="Ravi V."/>
            <person name="Vij S."/>
            <person name="Kapur A."/>
            <person name="Khurana P."/>
            <person name="Khurana P."/>
            <person name="Khurana J.P."/>
            <person name="Tyagi A.K."/>
            <person name="Gaikwad K."/>
            <person name="Singh A."/>
            <person name="Dalal V."/>
            <person name="Srivastava S."/>
            <person name="Dixit A."/>
            <person name="Pal A.K."/>
            <person name="Ghazi I.A."/>
            <person name="Yadav M."/>
            <person name="Pandit A."/>
            <person name="Bhargava A."/>
            <person name="Sureshbabu K."/>
            <person name="Batra K."/>
            <person name="Sharma T.R."/>
            <person name="Mohapatra T."/>
            <person name="Singh N.K."/>
            <person name="Messing J."/>
            <person name="Nelson A.B."/>
            <person name="Fuks G."/>
            <person name="Kavchok S."/>
            <person name="Keizer G."/>
            <person name="Linton E."/>
            <person name="Llaca V."/>
            <person name="Song R."/>
            <person name="Tanyolac B."/>
            <person name="Young S."/>
            <person name="Ho-Il K."/>
            <person name="Hahn J.H."/>
            <person name="Sangsakoo G."/>
            <person name="Vanavichit A."/>
            <person name="de Mattos Luiz.A.T."/>
            <person name="Zimmer P.D."/>
            <person name="Malone G."/>
            <person name="Dellagostin O."/>
            <person name="de Oliveira A.C."/>
            <person name="Bevan M."/>
            <person name="Bancroft I."/>
            <person name="Minx P."/>
            <person name="Cordum H."/>
            <person name="Wilson R."/>
            <person name="Cheng Z."/>
            <person name="Jin W."/>
            <person name="Jiang J."/>
            <person name="Leong S.A."/>
            <person name="Iwama H."/>
            <person name="Gojobori T."/>
            <person name="Itoh T."/>
            <person name="Niimura Y."/>
            <person name="Fujii Y."/>
            <person name="Habara T."/>
            <person name="Sakai H."/>
            <person name="Sato Y."/>
            <person name="Wilson G."/>
            <person name="Kumar K."/>
            <person name="McCouch S."/>
            <person name="Juretic N."/>
            <person name="Hoen D."/>
            <person name="Wright S."/>
            <person name="Bruskiewich R."/>
            <person name="Bureau T."/>
            <person name="Miyao A."/>
            <person name="Hirochika H."/>
            <person name="Nishikawa T."/>
            <person name="Kadowaki K."/>
            <person name="Sugiura M."/>
            <person name="Burr B."/>
            <person name="Sasaki T."/>
        </authorList>
    </citation>
    <scope>NUCLEOTIDE SEQUENCE [LARGE SCALE GENOMIC DNA]</scope>
    <source>
        <strain evidence="5">cv. Nipponbare</strain>
    </source>
</reference>
<dbReference type="Proteomes" id="UP000007752">
    <property type="component" value="Chromosome 11"/>
</dbReference>
<evidence type="ECO:0000313" key="3">
    <source>
        <dbReference type="EMBL" id="AAX96091.1"/>
    </source>
</evidence>
<organism evidence="4">
    <name type="scientific">Oryza sativa subsp. japonica</name>
    <name type="common">Rice</name>
    <dbReference type="NCBI Taxonomy" id="39947"/>
    <lineage>
        <taxon>Eukaryota</taxon>
        <taxon>Viridiplantae</taxon>
        <taxon>Streptophyta</taxon>
        <taxon>Embryophyta</taxon>
        <taxon>Tracheophyta</taxon>
        <taxon>Spermatophyta</taxon>
        <taxon>Magnoliopsida</taxon>
        <taxon>Liliopsida</taxon>
        <taxon>Poales</taxon>
        <taxon>Poaceae</taxon>
        <taxon>BOP clade</taxon>
        <taxon>Oryzoideae</taxon>
        <taxon>Oryzeae</taxon>
        <taxon>Oryzinae</taxon>
        <taxon>Oryza</taxon>
        <taxon>Oryza sativa</taxon>
    </lineage>
</organism>
<protein>
    <submittedName>
        <fullName evidence="4">Uncharacterized protein</fullName>
    </submittedName>
</protein>
<evidence type="ECO:0000313" key="4">
    <source>
        <dbReference type="EMBL" id="EAZ18020.1"/>
    </source>
</evidence>
<evidence type="ECO:0000256" key="2">
    <source>
        <dbReference type="SAM" id="SignalP"/>
    </source>
</evidence>
<feature type="chain" id="PRO_5038327576" evidence="2">
    <location>
        <begin position="21"/>
        <end position="165"/>
    </location>
</feature>
<evidence type="ECO:0000256" key="1">
    <source>
        <dbReference type="SAM" id="MobiDB-lite"/>
    </source>
</evidence>
<dbReference type="AlphaFoldDB" id="A3CAA7"/>
<proteinExistence type="predicted"/>
<feature type="signal peptide" evidence="2">
    <location>
        <begin position="1"/>
        <end position="20"/>
    </location>
</feature>
<sequence>MEVGSLLCSALLAGRPLAAGGEEEEEEEKREWNREELTELAKVEWSARGTCRYLRNGCEQRRNTAGVGRQLDGGEQRRCSAVAWGGGTEELAVLVSGRGGVRARTPLHRYAAPRVPEPAGAAPHGDVFPSAGEGERAEHPPRPTCHPVQLTAIVVSVLMRSSLCS</sequence>
<accession>A3CAA7</accession>
<gene>
    <name evidence="3" type="ordered locus">LOC_Os11g16300</name>
    <name evidence="4" type="ORF">OsJ_33568</name>
</gene>
<reference evidence="4" key="6">
    <citation type="submission" date="2008-12" db="EMBL/GenBank/DDBJ databases">
        <title>Improved gene annotation of the rice (Oryza sativa) genomes.</title>
        <authorList>
            <person name="Wang J."/>
            <person name="Li R."/>
            <person name="Fan W."/>
            <person name="Huang Q."/>
            <person name="Zhang J."/>
            <person name="Zhou Y."/>
            <person name="Hu Y."/>
            <person name="Zi S."/>
            <person name="Li J."/>
            <person name="Ni P."/>
            <person name="Zheng H."/>
            <person name="Zhang Y."/>
            <person name="Zhao M."/>
            <person name="Hao Q."/>
            <person name="McDermott J."/>
            <person name="Samudrala R."/>
            <person name="Kristiansen K."/>
            <person name="Wong G.K.-S."/>
        </authorList>
    </citation>
    <scope>NUCLEOTIDE SEQUENCE</scope>
</reference>
<keyword evidence="2" id="KW-0732">Signal</keyword>
<reference evidence="5" key="5">
    <citation type="journal article" date="2008" name="Nucleic Acids Res.">
        <title>The rice annotation project database (RAP-DB): 2008 update.</title>
        <authorList>
            <consortium name="The rice annotation project (RAP)"/>
        </authorList>
    </citation>
    <scope>GENOME REANNOTATION</scope>
    <source>
        <strain evidence="5">cv. Nipponbare</strain>
    </source>
</reference>
<evidence type="ECO:0000313" key="5">
    <source>
        <dbReference type="Proteomes" id="UP000000763"/>
    </source>
</evidence>
<reference evidence="4" key="2">
    <citation type="journal article" date="2005" name="PLoS Biol.">
        <title>The genomes of Oryza sativa: a history of duplications.</title>
        <authorList>
            <person name="Yu J."/>
            <person name="Wang J."/>
            <person name="Lin W."/>
            <person name="Li S."/>
            <person name="Li H."/>
            <person name="Zhou J."/>
            <person name="Ni P."/>
            <person name="Dong W."/>
            <person name="Hu S."/>
            <person name="Zeng C."/>
            <person name="Zhang J."/>
            <person name="Zhang Y."/>
            <person name="Li R."/>
            <person name="Xu Z."/>
            <person name="Li S."/>
            <person name="Li X."/>
            <person name="Zheng H."/>
            <person name="Cong L."/>
            <person name="Lin L."/>
            <person name="Yin J."/>
            <person name="Geng J."/>
            <person name="Li G."/>
            <person name="Shi J."/>
            <person name="Liu J."/>
            <person name="Lv H."/>
            <person name="Li J."/>
            <person name="Wang J."/>
            <person name="Deng Y."/>
            <person name="Ran L."/>
            <person name="Shi X."/>
            <person name="Wang X."/>
            <person name="Wu Q."/>
            <person name="Li C."/>
            <person name="Ren X."/>
            <person name="Wang J."/>
            <person name="Wang X."/>
            <person name="Li D."/>
            <person name="Liu D."/>
            <person name="Zhang X."/>
            <person name="Ji Z."/>
            <person name="Zhao W."/>
            <person name="Sun Y."/>
            <person name="Zhang Z."/>
            <person name="Bao J."/>
            <person name="Han Y."/>
            <person name="Dong L."/>
            <person name="Ji J."/>
            <person name="Chen P."/>
            <person name="Wu S."/>
            <person name="Liu J."/>
            <person name="Xiao Y."/>
            <person name="Bu D."/>
            <person name="Tan J."/>
            <person name="Yang L."/>
            <person name="Ye C."/>
            <person name="Zhang J."/>
            <person name="Xu J."/>
            <person name="Zhou Y."/>
            <person name="Yu Y."/>
            <person name="Zhang B."/>
            <person name="Zhuang S."/>
            <person name="Wei H."/>
            <person name="Liu B."/>
            <person name="Lei M."/>
            <person name="Yu H."/>
            <person name="Li Y."/>
            <person name="Xu H."/>
            <person name="Wei S."/>
            <person name="He X."/>
            <person name="Fang L."/>
            <person name="Zhang Z."/>
            <person name="Zhang Y."/>
            <person name="Huang X."/>
            <person name="Su Z."/>
            <person name="Tong W."/>
            <person name="Li J."/>
            <person name="Tong Z."/>
            <person name="Li S."/>
            <person name="Ye J."/>
            <person name="Wang L."/>
            <person name="Fang L."/>
            <person name="Lei T."/>
            <person name="Chen C."/>
            <person name="Chen H."/>
            <person name="Xu Z."/>
            <person name="Li H."/>
            <person name="Huang H."/>
            <person name="Zhang F."/>
            <person name="Xu H."/>
            <person name="Li N."/>
            <person name="Zhao C."/>
            <person name="Li S."/>
            <person name="Dong L."/>
            <person name="Huang Y."/>
            <person name="Li L."/>
            <person name="Xi Y."/>
            <person name="Qi Q."/>
            <person name="Li W."/>
            <person name="Zhang B."/>
            <person name="Hu W."/>
            <person name="Zhang Y."/>
            <person name="Tian X."/>
            <person name="Jiao Y."/>
            <person name="Liang X."/>
            <person name="Jin J."/>
            <person name="Gao L."/>
            <person name="Zheng W."/>
            <person name="Hao B."/>
            <person name="Liu S."/>
            <person name="Wang W."/>
            <person name="Yuan L."/>
            <person name="Cao M."/>
            <person name="McDermott J."/>
            <person name="Samudrala R."/>
            <person name="Wang J."/>
            <person name="Wong G.K."/>
            <person name="Yang H."/>
        </authorList>
    </citation>
    <scope>NUCLEOTIDE SEQUENCE [LARGE SCALE GENOMIC DNA]</scope>
</reference>
<reference evidence="3" key="3">
    <citation type="submission" date="2005-04" db="EMBL/GenBank/DDBJ databases">
        <authorList>
            <person name="Buell R."/>
        </authorList>
    </citation>
    <scope>NUCLEOTIDE SEQUENCE</scope>
</reference>